<evidence type="ECO:0000256" key="1">
    <source>
        <dbReference type="PROSITE-ProRule" id="PRU00290"/>
    </source>
</evidence>
<dbReference type="GO" id="GO:0016020">
    <property type="term" value="C:membrane"/>
    <property type="evidence" value="ECO:0007669"/>
    <property type="project" value="InterPro"/>
</dbReference>
<keyword evidence="3" id="KW-0472">Membrane</keyword>
<gene>
    <name evidence="5" type="ORF">CAMP_LOCUS7453</name>
</gene>
<feature type="transmembrane region" description="Helical" evidence="3">
    <location>
        <begin position="83"/>
        <end position="105"/>
    </location>
</feature>
<keyword evidence="6" id="KW-1185">Reference proteome</keyword>
<evidence type="ECO:0000313" key="6">
    <source>
        <dbReference type="Proteomes" id="UP001152747"/>
    </source>
</evidence>
<protein>
    <recommendedName>
        <fullName evidence="4">V-SNARE coiled-coil homology domain-containing protein</fullName>
    </recommendedName>
</protein>
<keyword evidence="1 2" id="KW-0175">Coiled coil</keyword>
<proteinExistence type="predicted"/>
<dbReference type="PROSITE" id="PS50892">
    <property type="entry name" value="V_SNARE"/>
    <property type="match status" value="1"/>
</dbReference>
<organism evidence="5 6">
    <name type="scientific">Caenorhabditis angaria</name>
    <dbReference type="NCBI Taxonomy" id="860376"/>
    <lineage>
        <taxon>Eukaryota</taxon>
        <taxon>Metazoa</taxon>
        <taxon>Ecdysozoa</taxon>
        <taxon>Nematoda</taxon>
        <taxon>Chromadorea</taxon>
        <taxon>Rhabditida</taxon>
        <taxon>Rhabditina</taxon>
        <taxon>Rhabditomorpha</taxon>
        <taxon>Rhabditoidea</taxon>
        <taxon>Rhabditidae</taxon>
        <taxon>Peloderinae</taxon>
        <taxon>Caenorhabditis</taxon>
    </lineage>
</organism>
<keyword evidence="3" id="KW-0812">Transmembrane</keyword>
<dbReference type="Gene3D" id="1.20.5.110">
    <property type="match status" value="1"/>
</dbReference>
<dbReference type="AlphaFoldDB" id="A0A9P1IIN4"/>
<dbReference type="InterPro" id="IPR001388">
    <property type="entry name" value="Synaptobrevin-like"/>
</dbReference>
<evidence type="ECO:0000313" key="5">
    <source>
        <dbReference type="EMBL" id="CAI5444816.1"/>
    </source>
</evidence>
<accession>A0A9P1IIN4</accession>
<dbReference type="SUPFAM" id="SSF58038">
    <property type="entry name" value="SNARE fusion complex"/>
    <property type="match status" value="1"/>
</dbReference>
<dbReference type="InterPro" id="IPR042855">
    <property type="entry name" value="V_SNARE_CC"/>
</dbReference>
<evidence type="ECO:0000256" key="3">
    <source>
        <dbReference type="SAM" id="Phobius"/>
    </source>
</evidence>
<dbReference type="GO" id="GO:0016192">
    <property type="term" value="P:vesicle-mediated transport"/>
    <property type="evidence" value="ECO:0007669"/>
    <property type="project" value="InterPro"/>
</dbReference>
<reference evidence="5" key="1">
    <citation type="submission" date="2022-11" db="EMBL/GenBank/DDBJ databases">
        <authorList>
            <person name="Kikuchi T."/>
        </authorList>
    </citation>
    <scope>NUCLEOTIDE SEQUENCE</scope>
    <source>
        <strain evidence="5">PS1010</strain>
    </source>
</reference>
<dbReference type="CDD" id="cd15843">
    <property type="entry name" value="R-SNARE"/>
    <property type="match status" value="1"/>
</dbReference>
<dbReference type="InterPro" id="IPR016444">
    <property type="entry name" value="Synaptobrevin/VAMP"/>
</dbReference>
<dbReference type="EMBL" id="CANHGI010000003">
    <property type="protein sequence ID" value="CAI5444816.1"/>
    <property type="molecule type" value="Genomic_DNA"/>
</dbReference>
<sequence length="106" mass="12498">MDPPVSRIGWNNDQNHKIDDKIMQTRREIEKAKNIMKENVQKIMERQQNLDELVERAQRLEAASDEYVKCAVRIQRKAHWRHYAVQYSMIGATAICTVLGLVWTFV</sequence>
<dbReference type="PRINTS" id="PR00219">
    <property type="entry name" value="SYNAPTOBREVN"/>
</dbReference>
<dbReference type="Proteomes" id="UP001152747">
    <property type="component" value="Unassembled WGS sequence"/>
</dbReference>
<evidence type="ECO:0000259" key="4">
    <source>
        <dbReference type="PROSITE" id="PS50892"/>
    </source>
</evidence>
<dbReference type="PANTHER" id="PTHR45701">
    <property type="entry name" value="SYNAPTOBREVIN FAMILY MEMBER"/>
    <property type="match status" value="1"/>
</dbReference>
<comment type="caution">
    <text evidence="5">The sequence shown here is derived from an EMBL/GenBank/DDBJ whole genome shotgun (WGS) entry which is preliminary data.</text>
</comment>
<evidence type="ECO:0000256" key="2">
    <source>
        <dbReference type="SAM" id="Coils"/>
    </source>
</evidence>
<keyword evidence="3" id="KW-1133">Transmembrane helix</keyword>
<dbReference type="OrthoDB" id="10042941at2759"/>
<feature type="domain" description="V-SNARE coiled-coil homology" evidence="4">
    <location>
        <begin position="21"/>
        <end position="81"/>
    </location>
</feature>
<feature type="coiled-coil region" evidence="2">
    <location>
        <begin position="15"/>
        <end position="63"/>
    </location>
</feature>
<name>A0A9P1IIN4_9PELO</name>
<dbReference type="Pfam" id="PF00957">
    <property type="entry name" value="Synaptobrevin"/>
    <property type="match status" value="1"/>
</dbReference>